<dbReference type="EMBL" id="LRDC01000062">
    <property type="protein sequence ID" value="KVX00201.1"/>
    <property type="molecule type" value="Genomic_DNA"/>
</dbReference>
<dbReference type="SUPFAM" id="SSF53850">
    <property type="entry name" value="Periplasmic binding protein-like II"/>
    <property type="match status" value="1"/>
</dbReference>
<dbReference type="InterPro" id="IPR058163">
    <property type="entry name" value="LysR-type_TF_proteobact-type"/>
</dbReference>
<dbReference type="Gene3D" id="3.40.190.290">
    <property type="match status" value="1"/>
</dbReference>
<name>A0A106BX17_SHEFR</name>
<evidence type="ECO:0000256" key="2">
    <source>
        <dbReference type="ARBA" id="ARBA00023015"/>
    </source>
</evidence>
<gene>
    <name evidence="6" type="ORF">AWJ07_08915</name>
</gene>
<evidence type="ECO:0000256" key="1">
    <source>
        <dbReference type="ARBA" id="ARBA00009437"/>
    </source>
</evidence>
<evidence type="ECO:0000313" key="7">
    <source>
        <dbReference type="Proteomes" id="UP000055702"/>
    </source>
</evidence>
<evidence type="ECO:0000313" key="6">
    <source>
        <dbReference type="EMBL" id="KVX00201.1"/>
    </source>
</evidence>
<dbReference type="FunFam" id="1.10.10.10:FF:000396">
    <property type="entry name" value="LysR family transcriptional regulator"/>
    <property type="match status" value="1"/>
</dbReference>
<feature type="domain" description="HTH lysR-type" evidence="5">
    <location>
        <begin position="1"/>
        <end position="58"/>
    </location>
</feature>
<dbReference type="PANTHER" id="PTHR30537:SF68">
    <property type="entry name" value="TRANSCRIPTIONAL REGULATOR-RELATED"/>
    <property type="match status" value="1"/>
</dbReference>
<dbReference type="Gene3D" id="1.10.10.10">
    <property type="entry name" value="Winged helix-like DNA-binding domain superfamily/Winged helix DNA-binding domain"/>
    <property type="match status" value="1"/>
</dbReference>
<keyword evidence="2" id="KW-0805">Transcription regulation</keyword>
<dbReference type="SUPFAM" id="SSF46785">
    <property type="entry name" value="Winged helix' DNA-binding domain"/>
    <property type="match status" value="1"/>
</dbReference>
<dbReference type="InterPro" id="IPR005119">
    <property type="entry name" value="LysR_subst-bd"/>
</dbReference>
<evidence type="ECO:0000256" key="3">
    <source>
        <dbReference type="ARBA" id="ARBA00023125"/>
    </source>
</evidence>
<reference evidence="6 7" key="1">
    <citation type="submission" date="2016-01" db="EMBL/GenBank/DDBJ databases">
        <title>Draft genome of the antarctic isolate Shewanella frigidimarina Ag06-30.</title>
        <authorList>
            <person name="Parmeciano Di Noto G."/>
            <person name="Vazquez S."/>
            <person name="Mac Cormack W."/>
            <person name="Iriarte A."/>
            <person name="Quiroga C."/>
        </authorList>
    </citation>
    <scope>NUCLEOTIDE SEQUENCE [LARGE SCALE GENOMIC DNA]</scope>
    <source>
        <strain evidence="6 7">Ag06-30</strain>
    </source>
</reference>
<keyword evidence="3" id="KW-0238">DNA-binding</keyword>
<dbReference type="PROSITE" id="PS50931">
    <property type="entry name" value="HTH_LYSR"/>
    <property type="match status" value="1"/>
</dbReference>
<sequence>MDLNRVQIFSQVVEQGSFTGAAKALGITKATVSRKIADLEADAGVQLLFRTTRSLKLTEAGSSYYHRISKILQDLQNAEDLLSASQQDIKGNLKVICPIELGQLFLGRILARFLAAYPNITIDAELTNRKIDVIEEGVDFLFQITEQHDPKLQSYSLVTASRLLMASPIYLKRHGTPQIPQDLMLHTAIKLQSAHINGGWRIFDGNQWLDLDPPAQLKVNNVTFAREAAIEGLGITAVPVFIAQEAIDSKQLIPILEDFPMMQTKVTLSFPQRVYLPRKYRVFVEFLYAALFEHWGEGVLEIPDFVQQSNHN</sequence>
<dbReference type="RefSeq" id="WP_059747542.1">
    <property type="nucleotide sequence ID" value="NZ_LRDC01000062.1"/>
</dbReference>
<organism evidence="6">
    <name type="scientific">Shewanella frigidimarina</name>
    <dbReference type="NCBI Taxonomy" id="56812"/>
    <lineage>
        <taxon>Bacteria</taxon>
        <taxon>Pseudomonadati</taxon>
        <taxon>Pseudomonadota</taxon>
        <taxon>Gammaproteobacteria</taxon>
        <taxon>Alteromonadales</taxon>
        <taxon>Shewanellaceae</taxon>
        <taxon>Shewanella</taxon>
    </lineage>
</organism>
<dbReference type="Pfam" id="PF03466">
    <property type="entry name" value="LysR_substrate"/>
    <property type="match status" value="1"/>
</dbReference>
<accession>A0A106BX17</accession>
<comment type="similarity">
    <text evidence="1">Belongs to the LysR transcriptional regulatory family.</text>
</comment>
<dbReference type="Proteomes" id="UP000055702">
    <property type="component" value="Unassembled WGS sequence"/>
</dbReference>
<dbReference type="CDD" id="cd08422">
    <property type="entry name" value="PBP2_CrgA_like"/>
    <property type="match status" value="1"/>
</dbReference>
<dbReference type="InterPro" id="IPR000847">
    <property type="entry name" value="LysR_HTH_N"/>
</dbReference>
<evidence type="ECO:0000259" key="5">
    <source>
        <dbReference type="PROSITE" id="PS50931"/>
    </source>
</evidence>
<dbReference type="InterPro" id="IPR036388">
    <property type="entry name" value="WH-like_DNA-bd_sf"/>
</dbReference>
<dbReference type="GO" id="GO:0003700">
    <property type="term" value="F:DNA-binding transcription factor activity"/>
    <property type="evidence" value="ECO:0007669"/>
    <property type="project" value="InterPro"/>
</dbReference>
<evidence type="ECO:0000256" key="4">
    <source>
        <dbReference type="ARBA" id="ARBA00023163"/>
    </source>
</evidence>
<dbReference type="GO" id="GO:0043565">
    <property type="term" value="F:sequence-specific DNA binding"/>
    <property type="evidence" value="ECO:0007669"/>
    <property type="project" value="TreeGrafter"/>
</dbReference>
<keyword evidence="4" id="KW-0804">Transcription</keyword>
<dbReference type="PANTHER" id="PTHR30537">
    <property type="entry name" value="HTH-TYPE TRANSCRIPTIONAL REGULATOR"/>
    <property type="match status" value="1"/>
</dbReference>
<dbReference type="GO" id="GO:0006351">
    <property type="term" value="P:DNA-templated transcription"/>
    <property type="evidence" value="ECO:0007669"/>
    <property type="project" value="TreeGrafter"/>
</dbReference>
<dbReference type="AlphaFoldDB" id="A0A106BX17"/>
<protein>
    <submittedName>
        <fullName evidence="6">LysR family transcriptional regulator</fullName>
    </submittedName>
</protein>
<proteinExistence type="inferred from homology"/>
<comment type="caution">
    <text evidence="6">The sequence shown here is derived from an EMBL/GenBank/DDBJ whole genome shotgun (WGS) entry which is preliminary data.</text>
</comment>
<dbReference type="InterPro" id="IPR036390">
    <property type="entry name" value="WH_DNA-bd_sf"/>
</dbReference>
<dbReference type="Pfam" id="PF00126">
    <property type="entry name" value="HTH_1"/>
    <property type="match status" value="1"/>
</dbReference>